<evidence type="ECO:0000313" key="2">
    <source>
        <dbReference type="EMBL" id="CAA9542557.1"/>
    </source>
</evidence>
<protein>
    <submittedName>
        <fullName evidence="2">Uncharacterized protein</fullName>
    </submittedName>
</protein>
<feature type="compositionally biased region" description="Basic residues" evidence="1">
    <location>
        <begin position="1"/>
        <end position="11"/>
    </location>
</feature>
<accession>A0A6J4U783</accession>
<feature type="non-terminal residue" evidence="2">
    <location>
        <position position="1"/>
    </location>
</feature>
<evidence type="ECO:0000256" key="1">
    <source>
        <dbReference type="SAM" id="MobiDB-lite"/>
    </source>
</evidence>
<proteinExistence type="predicted"/>
<feature type="region of interest" description="Disordered" evidence="1">
    <location>
        <begin position="1"/>
        <end position="43"/>
    </location>
</feature>
<feature type="non-terminal residue" evidence="2">
    <location>
        <position position="43"/>
    </location>
</feature>
<dbReference type="EMBL" id="CADCWF010000054">
    <property type="protein sequence ID" value="CAA9542557.1"/>
    <property type="molecule type" value="Genomic_DNA"/>
</dbReference>
<reference evidence="2" key="1">
    <citation type="submission" date="2020-02" db="EMBL/GenBank/DDBJ databases">
        <authorList>
            <person name="Meier V. D."/>
        </authorList>
    </citation>
    <scope>NUCLEOTIDE SEQUENCE</scope>
    <source>
        <strain evidence="2">AVDCRST_MAG59</strain>
    </source>
</reference>
<gene>
    <name evidence="2" type="ORF">AVDCRST_MAG59-966</name>
</gene>
<organism evidence="2">
    <name type="scientific">uncultured Thermomicrobiales bacterium</name>
    <dbReference type="NCBI Taxonomy" id="1645740"/>
    <lineage>
        <taxon>Bacteria</taxon>
        <taxon>Pseudomonadati</taxon>
        <taxon>Thermomicrobiota</taxon>
        <taxon>Thermomicrobia</taxon>
        <taxon>Thermomicrobiales</taxon>
        <taxon>environmental samples</taxon>
    </lineage>
</organism>
<name>A0A6J4U783_9BACT</name>
<sequence length="43" mass="4748">RRPRLPGRPRRAGQPLPQHRLPRLGTPAGRRFARAGRGRGAGL</sequence>
<dbReference type="AlphaFoldDB" id="A0A6J4U783"/>